<dbReference type="CDD" id="cd06450">
    <property type="entry name" value="DOPA_deC_like"/>
    <property type="match status" value="1"/>
</dbReference>
<accession>A0AAJ7FV88</accession>
<evidence type="ECO:0000256" key="5">
    <source>
        <dbReference type="ARBA" id="ARBA00023239"/>
    </source>
</evidence>
<evidence type="ECO:0000256" key="3">
    <source>
        <dbReference type="ARBA" id="ARBA00022793"/>
    </source>
</evidence>
<dbReference type="AlphaFoldDB" id="A0AAJ7FV88"/>
<comment type="similarity">
    <text evidence="2 7">Belongs to the group II decarboxylase family.</text>
</comment>
<sequence>MAACNRSHVYEILESLLKILKEEDVFVTTDKNPVVQFLHPPELEEQLPIRLKDEGTSLKEIEKILQSIVRYSVKTSSPHFHNQLYGAVDEYGIAGAWLTEALNTSQYTYEVAPVFTLLEREVIERSLELIGFPKVPEGDGIFCPGGSMSNMYGMVLARYAVKPDVKTKGLFGIQPLACFTSEAGHYSITKGAHWLGLGTESIYQVKTDEWGRMDPQELKKAIAKSRENGRLPFFVNATAGTTVLGSFDPLPEISAICKAEGLWLHVDMCLGGTLLLSRKYRTRLEGIALTNSVAWNPHKTLGAPFQCSLFLVKGKDILHKANSAGATYLFQQDKFYDVSWDTGDKSVQCGRKVDAAKFWLMWKARGSKGFESLINKAMETAEYFFNKIKNRKGFRLVLPKFEGNVVCFWYIPPSMRGLEETEEWKKKLHTIAPKIKEKMILDGSIMIGYTPLGFKSYGNFLRMVVTCQPPASHSAMNFAIEQIEKFGADL</sequence>
<keyword evidence="3" id="KW-0210">Decarboxylase</keyword>
<evidence type="ECO:0000256" key="2">
    <source>
        <dbReference type="ARBA" id="ARBA00009533"/>
    </source>
</evidence>
<dbReference type="SUPFAM" id="SSF53383">
    <property type="entry name" value="PLP-dependent transferases"/>
    <property type="match status" value="1"/>
</dbReference>
<dbReference type="Pfam" id="PF00282">
    <property type="entry name" value="Pyridoxal_deC"/>
    <property type="match status" value="1"/>
</dbReference>
<evidence type="ECO:0000256" key="7">
    <source>
        <dbReference type="RuleBase" id="RU000382"/>
    </source>
</evidence>
<comment type="cofactor">
    <cofactor evidence="1 6 7">
        <name>pyridoxal 5'-phosphate</name>
        <dbReference type="ChEBI" id="CHEBI:597326"/>
    </cofactor>
</comment>
<dbReference type="GeneID" id="107274955"/>
<keyword evidence="8" id="KW-1185">Reference proteome</keyword>
<dbReference type="GO" id="GO:0030170">
    <property type="term" value="F:pyridoxal phosphate binding"/>
    <property type="evidence" value="ECO:0007669"/>
    <property type="project" value="InterPro"/>
</dbReference>
<reference evidence="9" key="1">
    <citation type="submission" date="2025-08" db="UniProtKB">
        <authorList>
            <consortium name="RefSeq"/>
        </authorList>
    </citation>
    <scope>IDENTIFICATION</scope>
</reference>
<gene>
    <name evidence="9" type="primary">LOC107274955</name>
</gene>
<feature type="modified residue" description="N6-(pyridoxal phosphate)lysine" evidence="6">
    <location>
        <position position="299"/>
    </location>
</feature>
<dbReference type="GO" id="GO:0016831">
    <property type="term" value="F:carboxy-lyase activity"/>
    <property type="evidence" value="ECO:0007669"/>
    <property type="project" value="UniProtKB-KW"/>
</dbReference>
<dbReference type="Gene3D" id="3.90.1150.170">
    <property type="match status" value="1"/>
</dbReference>
<evidence type="ECO:0000256" key="1">
    <source>
        <dbReference type="ARBA" id="ARBA00001933"/>
    </source>
</evidence>
<name>A0AAJ7FV88_CEPCN</name>
<evidence type="ECO:0000313" key="8">
    <source>
        <dbReference type="Proteomes" id="UP000694920"/>
    </source>
</evidence>
<evidence type="ECO:0000256" key="6">
    <source>
        <dbReference type="PIRSR" id="PIRSR602129-50"/>
    </source>
</evidence>
<dbReference type="InterPro" id="IPR015421">
    <property type="entry name" value="PyrdxlP-dep_Trfase_major"/>
</dbReference>
<keyword evidence="4 6" id="KW-0663">Pyridoxal phosphate</keyword>
<dbReference type="RefSeq" id="XP_015610080.1">
    <property type="nucleotide sequence ID" value="XM_015754594.2"/>
</dbReference>
<evidence type="ECO:0000313" key="9">
    <source>
        <dbReference type="RefSeq" id="XP_015610080.1"/>
    </source>
</evidence>
<dbReference type="Proteomes" id="UP000694920">
    <property type="component" value="Unplaced"/>
</dbReference>
<dbReference type="PANTHER" id="PTHR45677">
    <property type="entry name" value="GLUTAMATE DECARBOXYLASE-RELATED"/>
    <property type="match status" value="1"/>
</dbReference>
<dbReference type="InterPro" id="IPR002129">
    <property type="entry name" value="PyrdxlP-dep_de-COase"/>
</dbReference>
<dbReference type="InterPro" id="IPR015424">
    <property type="entry name" value="PyrdxlP-dep_Trfase"/>
</dbReference>
<proteinExistence type="inferred from homology"/>
<dbReference type="Gene3D" id="3.40.640.10">
    <property type="entry name" value="Type I PLP-dependent aspartate aminotransferase-like (Major domain)"/>
    <property type="match status" value="1"/>
</dbReference>
<protein>
    <submittedName>
        <fullName evidence="9">Acidic amino acid decarboxylase GADL1 isoform X1</fullName>
    </submittedName>
</protein>
<evidence type="ECO:0000256" key="4">
    <source>
        <dbReference type="ARBA" id="ARBA00022898"/>
    </source>
</evidence>
<dbReference type="GO" id="GO:0005737">
    <property type="term" value="C:cytoplasm"/>
    <property type="evidence" value="ECO:0007669"/>
    <property type="project" value="TreeGrafter"/>
</dbReference>
<dbReference type="PANTHER" id="PTHR45677:SF8">
    <property type="entry name" value="CYSTEINE SULFINIC ACID DECARBOXYLASE"/>
    <property type="match status" value="1"/>
</dbReference>
<dbReference type="KEGG" id="ccin:107274955"/>
<keyword evidence="5 7" id="KW-0456">Lyase</keyword>
<organism evidence="8 9">
    <name type="scientific">Cephus cinctus</name>
    <name type="common">Wheat stem sawfly</name>
    <dbReference type="NCBI Taxonomy" id="211228"/>
    <lineage>
        <taxon>Eukaryota</taxon>
        <taxon>Metazoa</taxon>
        <taxon>Ecdysozoa</taxon>
        <taxon>Arthropoda</taxon>
        <taxon>Hexapoda</taxon>
        <taxon>Insecta</taxon>
        <taxon>Pterygota</taxon>
        <taxon>Neoptera</taxon>
        <taxon>Endopterygota</taxon>
        <taxon>Hymenoptera</taxon>
        <taxon>Cephoidea</taxon>
        <taxon>Cephidae</taxon>
        <taxon>Cephus</taxon>
    </lineage>
</organism>
<dbReference type="GO" id="GO:0019752">
    <property type="term" value="P:carboxylic acid metabolic process"/>
    <property type="evidence" value="ECO:0007669"/>
    <property type="project" value="InterPro"/>
</dbReference>